<comment type="function">
    <text evidence="9">Involved in protein export. Participates in an early event of protein translocation.</text>
</comment>
<comment type="caution">
    <text evidence="10">The sequence shown here is derived from an EMBL/GenBank/DDBJ whole genome shotgun (WGS) entry which is preliminary data.</text>
</comment>
<evidence type="ECO:0000256" key="2">
    <source>
        <dbReference type="ARBA" id="ARBA00008445"/>
    </source>
</evidence>
<dbReference type="GO" id="GO:0005886">
    <property type="term" value="C:plasma membrane"/>
    <property type="evidence" value="ECO:0007669"/>
    <property type="project" value="UniProtKB-SubCell"/>
</dbReference>
<dbReference type="Pfam" id="PF03840">
    <property type="entry name" value="SecG"/>
    <property type="match status" value="1"/>
</dbReference>
<comment type="similarity">
    <text evidence="2 9">Belongs to the SecG family.</text>
</comment>
<gene>
    <name evidence="10" type="ORF">HP397_00980</name>
</gene>
<evidence type="ECO:0000256" key="1">
    <source>
        <dbReference type="ARBA" id="ARBA00004141"/>
    </source>
</evidence>
<comment type="subcellular location">
    <subcellularLocation>
        <location evidence="9">Cell membrane</location>
        <topology evidence="9">Multi-pass membrane protein</topology>
    </subcellularLocation>
    <subcellularLocation>
        <location evidence="1">Membrane</location>
        <topology evidence="1">Multi-pass membrane protein</topology>
    </subcellularLocation>
</comment>
<evidence type="ECO:0000256" key="3">
    <source>
        <dbReference type="ARBA" id="ARBA00022448"/>
    </source>
</evidence>
<keyword evidence="9" id="KW-1003">Cell membrane</keyword>
<evidence type="ECO:0000256" key="6">
    <source>
        <dbReference type="ARBA" id="ARBA00022989"/>
    </source>
</evidence>
<organism evidence="10 11">
    <name type="scientific">Streptobacillus felis</name>
    <dbReference type="NCBI Taxonomy" id="1384509"/>
    <lineage>
        <taxon>Bacteria</taxon>
        <taxon>Fusobacteriati</taxon>
        <taxon>Fusobacteriota</taxon>
        <taxon>Fusobacteriia</taxon>
        <taxon>Fusobacteriales</taxon>
        <taxon>Leptotrichiaceae</taxon>
        <taxon>Streptobacillus</taxon>
    </lineage>
</organism>
<evidence type="ECO:0000256" key="7">
    <source>
        <dbReference type="ARBA" id="ARBA00023010"/>
    </source>
</evidence>
<dbReference type="GO" id="GO:0009306">
    <property type="term" value="P:protein secretion"/>
    <property type="evidence" value="ECO:0007669"/>
    <property type="project" value="UniProtKB-UniRule"/>
</dbReference>
<keyword evidence="8 9" id="KW-0472">Membrane</keyword>
<reference evidence="10 11" key="1">
    <citation type="submission" date="2020-05" db="EMBL/GenBank/DDBJ databases">
        <title>Streptobacillus felis strain LHL191014123.</title>
        <authorList>
            <person name="Fawzy A."/>
            <person name="Rau J."/>
            <person name="Risse K."/>
            <person name="Schauerte N."/>
            <person name="Geiger C."/>
            <person name="Blom J."/>
            <person name="Imirzalioglu C."/>
            <person name="Falgenhauer J."/>
            <person name="Bach A."/>
            <person name="Herden C."/>
            <person name="Eisenberg T."/>
        </authorList>
    </citation>
    <scope>NUCLEOTIDE SEQUENCE [LARGE SCALE GENOMIC DNA]</scope>
    <source>
        <strain evidence="10 11">LHL191014123</strain>
    </source>
</reference>
<keyword evidence="5 9" id="KW-0653">Protein transport</keyword>
<protein>
    <recommendedName>
        <fullName evidence="9">Protein-export membrane protein SecG</fullName>
    </recommendedName>
</protein>
<dbReference type="AlphaFoldDB" id="A0A7Z0PG11"/>
<accession>A0A7Z0PG11</accession>
<dbReference type="Proteomes" id="UP000526184">
    <property type="component" value="Unassembled WGS sequence"/>
</dbReference>
<comment type="caution">
    <text evidence="9">Lacks conserved residue(s) required for the propagation of feature annotation.</text>
</comment>
<evidence type="ECO:0000313" key="11">
    <source>
        <dbReference type="Proteomes" id="UP000526184"/>
    </source>
</evidence>
<name>A0A7Z0PG11_9FUSO</name>
<evidence type="ECO:0000313" key="10">
    <source>
        <dbReference type="EMBL" id="NYV27400.1"/>
    </source>
</evidence>
<keyword evidence="7 9" id="KW-0811">Translocation</keyword>
<dbReference type="InterPro" id="IPR004692">
    <property type="entry name" value="SecG"/>
</dbReference>
<keyword evidence="6 9" id="KW-1133">Transmembrane helix</keyword>
<evidence type="ECO:0000256" key="5">
    <source>
        <dbReference type="ARBA" id="ARBA00022927"/>
    </source>
</evidence>
<feature type="transmembrane region" description="Helical" evidence="9">
    <location>
        <begin position="48"/>
        <end position="66"/>
    </location>
</feature>
<sequence length="67" mass="7605">MMKTLLVILLVVLAIILIGVILIQPDRSRGIAKTANVLDQEKEGIEKFTEYVAFLFLFVAILYNIIR</sequence>
<evidence type="ECO:0000256" key="9">
    <source>
        <dbReference type="RuleBase" id="RU365087"/>
    </source>
</evidence>
<keyword evidence="3 9" id="KW-0813">Transport</keyword>
<keyword evidence="4 9" id="KW-0812">Transmembrane</keyword>
<dbReference type="EMBL" id="JABMKT010000002">
    <property type="protein sequence ID" value="NYV27400.1"/>
    <property type="molecule type" value="Genomic_DNA"/>
</dbReference>
<dbReference type="GO" id="GO:0015450">
    <property type="term" value="F:protein-transporting ATPase activity"/>
    <property type="evidence" value="ECO:0007669"/>
    <property type="project" value="UniProtKB-UniRule"/>
</dbReference>
<keyword evidence="11" id="KW-1185">Reference proteome</keyword>
<dbReference type="OrthoDB" id="81922at2"/>
<evidence type="ECO:0000256" key="8">
    <source>
        <dbReference type="ARBA" id="ARBA00023136"/>
    </source>
</evidence>
<proteinExistence type="inferred from homology"/>
<evidence type="ECO:0000256" key="4">
    <source>
        <dbReference type="ARBA" id="ARBA00022692"/>
    </source>
</evidence>